<feature type="transmembrane region" description="Helical" evidence="8">
    <location>
        <begin position="151"/>
        <end position="174"/>
    </location>
</feature>
<evidence type="ECO:0000256" key="7">
    <source>
        <dbReference type="ARBA" id="ARBA00023136"/>
    </source>
</evidence>
<feature type="transmembrane region" description="Helical" evidence="8">
    <location>
        <begin position="125"/>
        <end position="144"/>
    </location>
</feature>
<dbReference type="InterPro" id="IPR047817">
    <property type="entry name" value="ABC2_TM_bact-type"/>
</dbReference>
<dbReference type="PROSITE" id="PS51012">
    <property type="entry name" value="ABC_TM2"/>
    <property type="match status" value="1"/>
</dbReference>
<dbReference type="PANTHER" id="PTHR30413:SF10">
    <property type="entry name" value="CAPSULE POLYSACCHARIDE EXPORT INNER-MEMBRANE PROTEIN CTRC"/>
    <property type="match status" value="1"/>
</dbReference>
<feature type="transmembrane region" description="Helical" evidence="8">
    <location>
        <begin position="70"/>
        <end position="89"/>
    </location>
</feature>
<dbReference type="Pfam" id="PF01061">
    <property type="entry name" value="ABC2_membrane"/>
    <property type="match status" value="1"/>
</dbReference>
<feature type="transmembrane region" description="Helical" evidence="8">
    <location>
        <begin position="101"/>
        <end position="119"/>
    </location>
</feature>
<feature type="domain" description="ABC transmembrane type-2" evidence="9">
    <location>
        <begin position="35"/>
        <end position="263"/>
    </location>
</feature>
<dbReference type="EMBL" id="JBHSFW010000022">
    <property type="protein sequence ID" value="MFC4620434.1"/>
    <property type="molecule type" value="Genomic_DNA"/>
</dbReference>
<comment type="caution">
    <text evidence="10">The sequence shown here is derived from an EMBL/GenBank/DDBJ whole genome shotgun (WGS) entry which is preliminary data.</text>
</comment>
<feature type="transmembrane region" description="Helical" evidence="8">
    <location>
        <begin position="37"/>
        <end position="58"/>
    </location>
</feature>
<gene>
    <name evidence="10" type="ORF">ACFO4N_17170</name>
</gene>
<keyword evidence="5 8" id="KW-0812">Transmembrane</keyword>
<dbReference type="InterPro" id="IPR013525">
    <property type="entry name" value="ABC2_TM"/>
</dbReference>
<keyword evidence="6 8" id="KW-1133">Transmembrane helix</keyword>
<evidence type="ECO:0000259" key="9">
    <source>
        <dbReference type="PROSITE" id="PS51012"/>
    </source>
</evidence>
<organism evidence="10 11">
    <name type="scientific">Camelliibacillus cellulosilyticus</name>
    <dbReference type="NCBI Taxonomy" id="2174486"/>
    <lineage>
        <taxon>Bacteria</taxon>
        <taxon>Bacillati</taxon>
        <taxon>Bacillota</taxon>
        <taxon>Bacilli</taxon>
        <taxon>Bacillales</taxon>
        <taxon>Sporolactobacillaceae</taxon>
        <taxon>Camelliibacillus</taxon>
    </lineage>
</organism>
<keyword evidence="11" id="KW-1185">Reference proteome</keyword>
<dbReference type="RefSeq" id="WP_376847546.1">
    <property type="nucleotide sequence ID" value="NZ_JBHSFW010000022.1"/>
</dbReference>
<evidence type="ECO:0000313" key="11">
    <source>
        <dbReference type="Proteomes" id="UP001596022"/>
    </source>
</evidence>
<evidence type="ECO:0000313" key="10">
    <source>
        <dbReference type="EMBL" id="MFC4620434.1"/>
    </source>
</evidence>
<reference evidence="11" key="1">
    <citation type="journal article" date="2019" name="Int. J. Syst. Evol. Microbiol.">
        <title>The Global Catalogue of Microorganisms (GCM) 10K type strain sequencing project: providing services to taxonomists for standard genome sequencing and annotation.</title>
        <authorList>
            <consortium name="The Broad Institute Genomics Platform"/>
            <consortium name="The Broad Institute Genome Sequencing Center for Infectious Disease"/>
            <person name="Wu L."/>
            <person name="Ma J."/>
        </authorList>
    </citation>
    <scope>NUCLEOTIDE SEQUENCE [LARGE SCALE GENOMIC DNA]</scope>
    <source>
        <strain evidence="11">CGMCC 1.16306</strain>
    </source>
</reference>
<feature type="transmembrane region" description="Helical" evidence="8">
    <location>
        <begin position="243"/>
        <end position="261"/>
    </location>
</feature>
<proteinExistence type="inferred from homology"/>
<keyword evidence="3 8" id="KW-0813">Transport</keyword>
<keyword evidence="4 8" id="KW-1003">Cell membrane</keyword>
<evidence type="ECO:0000256" key="4">
    <source>
        <dbReference type="ARBA" id="ARBA00022475"/>
    </source>
</evidence>
<name>A0ABV9GTG2_9BACL</name>
<dbReference type="Proteomes" id="UP001596022">
    <property type="component" value="Unassembled WGS sequence"/>
</dbReference>
<accession>A0ABV9GTG2</accession>
<evidence type="ECO:0000256" key="3">
    <source>
        <dbReference type="ARBA" id="ARBA00022448"/>
    </source>
</evidence>
<evidence type="ECO:0000256" key="1">
    <source>
        <dbReference type="ARBA" id="ARBA00004651"/>
    </source>
</evidence>
<evidence type="ECO:0000256" key="5">
    <source>
        <dbReference type="ARBA" id="ARBA00022692"/>
    </source>
</evidence>
<evidence type="ECO:0000256" key="6">
    <source>
        <dbReference type="ARBA" id="ARBA00022989"/>
    </source>
</evidence>
<comment type="subcellular location">
    <subcellularLocation>
        <location evidence="1 8">Cell membrane</location>
        <topology evidence="1 8">Multi-pass membrane protein</topology>
    </subcellularLocation>
</comment>
<dbReference type="PANTHER" id="PTHR30413">
    <property type="entry name" value="INNER MEMBRANE TRANSPORT PERMEASE"/>
    <property type="match status" value="1"/>
</dbReference>
<comment type="similarity">
    <text evidence="2 8">Belongs to the ABC-2 integral membrane protein family.</text>
</comment>
<keyword evidence="7 8" id="KW-0472">Membrane</keyword>
<evidence type="ECO:0000256" key="8">
    <source>
        <dbReference type="RuleBase" id="RU361157"/>
    </source>
</evidence>
<evidence type="ECO:0000256" key="2">
    <source>
        <dbReference type="ARBA" id="ARBA00007783"/>
    </source>
</evidence>
<sequence>MKSLLTVLKEQINSFYLVRRLSLYEVKSQNNNNYLGILWELINPMIQIAVYFFVFGFILQRGDVAPGIKFFPWLIAGMSVWFFLNQGMLQGTKSVYTRIRMVAKMSFPMSVIPTYVIIAKFYQHLMLLAAVAIILQFIGFPVSITYIQIPYYMFAAIVFVFAFSLITSTLATIVRDVTMVVQSFMRVLIYLTPILWPTNKLEGHDVIQFIIKLNPLYYIVEGYRSSLLGNPHWFAFEYWHYTLYFWAVVLVMLLIGSMLHIKFRDHFIDYL</sequence>
<protein>
    <recommendedName>
        <fullName evidence="8">Transport permease protein</fullName>
    </recommendedName>
</protein>